<dbReference type="InterPro" id="IPR003736">
    <property type="entry name" value="PAAI_dom"/>
</dbReference>
<name>A0A1P8MQS8_9RHOB</name>
<dbReference type="Pfam" id="PF03061">
    <property type="entry name" value="4HBT"/>
    <property type="match status" value="1"/>
</dbReference>
<dbReference type="EMBL" id="CP019312">
    <property type="protein sequence ID" value="APX10343.1"/>
    <property type="molecule type" value="Genomic_DNA"/>
</dbReference>
<dbReference type="InterPro" id="IPR039298">
    <property type="entry name" value="ACOT13"/>
</dbReference>
<dbReference type="RefSeq" id="WP_076626165.1">
    <property type="nucleotide sequence ID" value="NZ_CP019312.1"/>
</dbReference>
<dbReference type="Proteomes" id="UP000186336">
    <property type="component" value="Chromosome"/>
</dbReference>
<keyword evidence="2" id="KW-0378">Hydrolase</keyword>
<gene>
    <name evidence="4" type="ORF">BWR18_00485</name>
</gene>
<sequence length="140" mass="14350">MPSLPPDGPGIIRDETGAQTLLGYVVDIRESDGISRCWLDIGAQHGNRHGGLHGGIMSAMLDNAMGFAAARTGNNDGSTKVATLTMTTNYLAPASTGVVVATGEVAGGGRSTIFTEGRLEDENGTVLATSTGVYKRVKGA</sequence>
<dbReference type="GO" id="GO:0047617">
    <property type="term" value="F:fatty acyl-CoA hydrolase activity"/>
    <property type="evidence" value="ECO:0007669"/>
    <property type="project" value="InterPro"/>
</dbReference>
<evidence type="ECO:0000259" key="3">
    <source>
        <dbReference type="Pfam" id="PF03061"/>
    </source>
</evidence>
<organism evidence="4 5">
    <name type="scientific">Tateyamaria omphalii</name>
    <dbReference type="NCBI Taxonomy" id="299262"/>
    <lineage>
        <taxon>Bacteria</taxon>
        <taxon>Pseudomonadati</taxon>
        <taxon>Pseudomonadota</taxon>
        <taxon>Alphaproteobacteria</taxon>
        <taxon>Rhodobacterales</taxon>
        <taxon>Roseobacteraceae</taxon>
        <taxon>Tateyamaria</taxon>
    </lineage>
</organism>
<dbReference type="STRING" id="299262.BWR18_00485"/>
<evidence type="ECO:0000313" key="5">
    <source>
        <dbReference type="Proteomes" id="UP000186336"/>
    </source>
</evidence>
<keyword evidence="5" id="KW-1185">Reference proteome</keyword>
<feature type="domain" description="Thioesterase" evidence="3">
    <location>
        <begin position="49"/>
        <end position="127"/>
    </location>
</feature>
<evidence type="ECO:0000313" key="4">
    <source>
        <dbReference type="EMBL" id="APX10343.1"/>
    </source>
</evidence>
<dbReference type="Gene3D" id="3.10.129.10">
    <property type="entry name" value="Hotdog Thioesterase"/>
    <property type="match status" value="1"/>
</dbReference>
<accession>A0A1P8MQS8</accession>
<dbReference type="InterPro" id="IPR006683">
    <property type="entry name" value="Thioestr_dom"/>
</dbReference>
<comment type="similarity">
    <text evidence="1">Belongs to the thioesterase PaaI family.</text>
</comment>
<dbReference type="AlphaFoldDB" id="A0A1P8MQS8"/>
<dbReference type="KEGG" id="tom:BWR18_00485"/>
<evidence type="ECO:0000256" key="1">
    <source>
        <dbReference type="ARBA" id="ARBA00008324"/>
    </source>
</evidence>
<dbReference type="PANTHER" id="PTHR21660:SF1">
    <property type="entry name" value="ACYL-COENZYME A THIOESTERASE 13"/>
    <property type="match status" value="1"/>
</dbReference>
<proteinExistence type="inferred from homology"/>
<dbReference type="NCBIfam" id="TIGR00369">
    <property type="entry name" value="unchar_dom_1"/>
    <property type="match status" value="1"/>
</dbReference>
<protein>
    <recommendedName>
        <fullName evidence="3">Thioesterase domain-containing protein</fullName>
    </recommendedName>
</protein>
<evidence type="ECO:0000256" key="2">
    <source>
        <dbReference type="ARBA" id="ARBA00022801"/>
    </source>
</evidence>
<dbReference type="PANTHER" id="PTHR21660">
    <property type="entry name" value="THIOESTERASE SUPERFAMILY MEMBER-RELATED"/>
    <property type="match status" value="1"/>
</dbReference>
<dbReference type="SUPFAM" id="SSF54637">
    <property type="entry name" value="Thioesterase/thiol ester dehydrase-isomerase"/>
    <property type="match status" value="1"/>
</dbReference>
<reference evidence="4 5" key="1">
    <citation type="submission" date="2017-01" db="EMBL/GenBank/DDBJ databases">
        <title>Complete genome of Tateyamaria omphalii DOK1-4 isolated from seawater in Dokdo.</title>
        <authorList>
            <person name="Kim J.H."/>
            <person name="Chi W.-J."/>
        </authorList>
    </citation>
    <scope>NUCLEOTIDE SEQUENCE [LARGE SCALE GENOMIC DNA]</scope>
    <source>
        <strain evidence="4 5">DOK1-4</strain>
    </source>
</reference>
<dbReference type="CDD" id="cd03443">
    <property type="entry name" value="PaaI_thioesterase"/>
    <property type="match status" value="1"/>
</dbReference>
<dbReference type="InterPro" id="IPR029069">
    <property type="entry name" value="HotDog_dom_sf"/>
</dbReference>